<reference evidence="1 2" key="1">
    <citation type="submission" date="2014-03" db="EMBL/GenBank/DDBJ databases">
        <title>Bradyrhizobium valentinum sp. nov., isolated from effective nodules of Lupinus mariae-josephae, a lupine endemic of basic-lime soils in Eastern Spain.</title>
        <authorList>
            <person name="Duran D."/>
            <person name="Rey L."/>
            <person name="Navarro A."/>
            <person name="Busquets A."/>
            <person name="Imperial J."/>
            <person name="Ruiz-Argueso T."/>
        </authorList>
    </citation>
    <scope>NUCLEOTIDE SEQUENCE [LARGE SCALE GENOMIC DNA]</scope>
    <source>
        <strain evidence="1 2">LmjM3</strain>
    </source>
</reference>
<dbReference type="EMBL" id="LLXX01000207">
    <property type="protein sequence ID" value="KRQ95013.1"/>
    <property type="molecule type" value="Genomic_DNA"/>
</dbReference>
<protein>
    <recommendedName>
        <fullName evidence="3">Nodulation protein NolB</fullName>
    </recommendedName>
</protein>
<dbReference type="AlphaFoldDB" id="A0A0R3KQI9"/>
<keyword evidence="2" id="KW-1185">Reference proteome</keyword>
<dbReference type="Pfam" id="PF17398">
    <property type="entry name" value="NolB"/>
    <property type="match status" value="1"/>
</dbReference>
<gene>
    <name evidence="1" type="ORF">CP49_32500</name>
</gene>
<evidence type="ECO:0000313" key="1">
    <source>
        <dbReference type="EMBL" id="KRQ95013.1"/>
    </source>
</evidence>
<dbReference type="RefSeq" id="WP_057854887.1">
    <property type="nucleotide sequence ID" value="NZ_LLXX01000207.1"/>
</dbReference>
<comment type="caution">
    <text evidence="1">The sequence shown here is derived from an EMBL/GenBank/DDBJ whole genome shotgun (WGS) entry which is preliminary data.</text>
</comment>
<dbReference type="InterPro" id="IPR016775">
    <property type="entry name" value="Nodulation_NolB"/>
</dbReference>
<evidence type="ECO:0000313" key="2">
    <source>
        <dbReference type="Proteomes" id="UP000051913"/>
    </source>
</evidence>
<accession>A0A0R3KQI9</accession>
<name>A0A0R3KQI9_9BRAD</name>
<sequence length="181" mass="18836">MTFDPLTAINGAVSNTVPLSGGAAPTGDATGAFSRVVANASSDANNVATSHASARVQESRHEATRVAAVREYQLTSLPKNPQDGVGHHVLDRLETLYRGDQRLRTPNAHSATDSPAVALAGAGLPRGPAAAPLNGATNSTDAFNVMLRNFEQVYQQSIQVSLMTKSTGAFTTSMNKLMSSA</sequence>
<organism evidence="1 2">
    <name type="scientific">Bradyrhizobium valentinum</name>
    <dbReference type="NCBI Taxonomy" id="1518501"/>
    <lineage>
        <taxon>Bacteria</taxon>
        <taxon>Pseudomonadati</taxon>
        <taxon>Pseudomonadota</taxon>
        <taxon>Alphaproteobacteria</taxon>
        <taxon>Hyphomicrobiales</taxon>
        <taxon>Nitrobacteraceae</taxon>
        <taxon>Bradyrhizobium</taxon>
    </lineage>
</organism>
<evidence type="ECO:0008006" key="3">
    <source>
        <dbReference type="Google" id="ProtNLM"/>
    </source>
</evidence>
<dbReference type="Proteomes" id="UP000051913">
    <property type="component" value="Unassembled WGS sequence"/>
</dbReference>
<proteinExistence type="predicted"/>